<organism evidence="1 2">
    <name type="scientific">Plasmodium yoelii 17X</name>
    <dbReference type="NCBI Taxonomy" id="1323249"/>
    <lineage>
        <taxon>Eukaryota</taxon>
        <taxon>Sar</taxon>
        <taxon>Alveolata</taxon>
        <taxon>Apicomplexa</taxon>
        <taxon>Aconoidasida</taxon>
        <taxon>Haemosporida</taxon>
        <taxon>Plasmodiidae</taxon>
        <taxon>Plasmodium</taxon>
        <taxon>Plasmodium (Vinckeia)</taxon>
    </lineage>
</organism>
<dbReference type="AlphaFoldDB" id="V7PXK3"/>
<dbReference type="EMBL" id="KI635730">
    <property type="protein sequence ID" value="ETB62883.1"/>
    <property type="molecule type" value="Genomic_DNA"/>
</dbReference>
<sequence>MNEKARDAVFEKKNEEMTTVLNKNILFKEYNNANDLKDTFINIKSDYSIESEKEKNNISLFNVLKKKLKGEKGCTRFLIIFKISNDENENKTKINDIIKNIIKEKYETITGVCLFVNIYFIILLESPDTKNVFNLLHDMTNIKYISELKILYFSELNKQKINEDFYFFEYKIEDQKGILTECNFVDEVCVSPLLANLYMYTVKLYFFNFLRKICLIDKPMKLFLFSHFLEIQIWDLYINILNLCCFIKDNDKKDIFEKNENLKKNFSTLSNFYTNIANEYIWKIDEFFSFFTNDFNLPIDSFTDDFLDF</sequence>
<dbReference type="OrthoDB" id="376157at2759"/>
<reference evidence="1 2" key="1">
    <citation type="submission" date="2013-11" db="EMBL/GenBank/DDBJ databases">
        <title>The Genome Sequence of Plasmodium yoelii 17X.</title>
        <authorList>
            <consortium name="The Broad Institute Genomics Platform"/>
            <consortium name="The Broad Institute Genome Sequencing Center for Infectious Disease"/>
            <person name="Neafsey D."/>
            <person name="Adams J."/>
            <person name="Walker B."/>
            <person name="Young S.K."/>
            <person name="Zeng Q."/>
            <person name="Gargeya S."/>
            <person name="Fitzgerald M."/>
            <person name="Haas B."/>
            <person name="Abouelleil A."/>
            <person name="Alvarado L."/>
            <person name="Chapman S.B."/>
            <person name="Gainer-Dewar J."/>
            <person name="Goldberg J."/>
            <person name="Griggs A."/>
            <person name="Gujja S."/>
            <person name="Hansen M."/>
            <person name="Howarth C."/>
            <person name="Imamovic A."/>
            <person name="Ireland A."/>
            <person name="Larimer J."/>
            <person name="McCowan C."/>
            <person name="Murphy C."/>
            <person name="Pearson M."/>
            <person name="Poon T.W."/>
            <person name="Priest M."/>
            <person name="Roberts A."/>
            <person name="Saif S."/>
            <person name="Shea T."/>
            <person name="Sykes S."/>
            <person name="Wortman J."/>
            <person name="Nusbaum C."/>
            <person name="Birren B."/>
        </authorList>
    </citation>
    <scope>NUCLEOTIDE SEQUENCE [LARGE SCALE GENOMIC DNA]</scope>
    <source>
        <strain evidence="1 2">17X</strain>
    </source>
</reference>
<dbReference type="Proteomes" id="UP000018538">
    <property type="component" value="Unassembled WGS sequence"/>
</dbReference>
<evidence type="ECO:0000313" key="2">
    <source>
        <dbReference type="Proteomes" id="UP000018538"/>
    </source>
</evidence>
<gene>
    <name evidence="1" type="ORF">YYC_00520</name>
</gene>
<name>V7PXK3_PLAYE</name>
<protein>
    <submittedName>
        <fullName evidence="1">Uncharacterized protein</fullName>
    </submittedName>
</protein>
<accession>V7PXK3</accession>
<keyword evidence="2" id="KW-1185">Reference proteome</keyword>
<evidence type="ECO:0000313" key="1">
    <source>
        <dbReference type="EMBL" id="ETB62883.1"/>
    </source>
</evidence>
<proteinExistence type="predicted"/>